<dbReference type="AlphaFoldDB" id="A0AA97PIC4"/>
<sequence>MYLDAGSTCADPSELSSGAVWVNSISPSVRTFLALPKQNITALMARKIIRSKKPGRHGYGPYQREGGTEARVRPARDMCQQINRRGHEAALAELSDHPRRHQPPSLCMTWHLGFLVLSLRQVAASAKVKPPKVPKTYLMLGVQAVMMERPKDICCRLRVAARARPCGHVHVAVVIHLW</sequence>
<name>A0AA97PIC4_PYRO3</name>
<accession>A0AA97PIC4</accession>
<proteinExistence type="predicted"/>
<dbReference type="EMBL" id="JH793988">
    <property type="protein sequence ID" value="ELQ35689.1"/>
    <property type="molecule type" value="Genomic_DNA"/>
</dbReference>
<protein>
    <submittedName>
        <fullName evidence="1">Uncharacterized protein</fullName>
    </submittedName>
</protein>
<reference evidence="1" key="1">
    <citation type="journal article" date="2012" name="PLoS Genet.">
        <title>Comparative analysis of the genomes of two field isolates of the rice blast fungus Magnaporthe oryzae.</title>
        <authorList>
            <person name="Xue M."/>
            <person name="Yang J."/>
            <person name="Li Z."/>
            <person name="Hu S."/>
            <person name="Yao N."/>
            <person name="Dean R.A."/>
            <person name="Zhao W."/>
            <person name="Shen M."/>
            <person name="Zhang H."/>
            <person name="Li C."/>
            <person name="Liu L."/>
            <person name="Cao L."/>
            <person name="Xu X."/>
            <person name="Xing Y."/>
            <person name="Hsiang T."/>
            <person name="Zhang Z."/>
            <person name="Xu J.R."/>
            <person name="Peng Y.L."/>
        </authorList>
    </citation>
    <scope>NUCLEOTIDE SEQUENCE</scope>
    <source>
        <strain evidence="1">Y34</strain>
    </source>
</reference>
<gene>
    <name evidence="1" type="ORF">OOU_Y34scaffold00693g12</name>
</gene>
<evidence type="ECO:0000313" key="1">
    <source>
        <dbReference type="EMBL" id="ELQ35689.1"/>
    </source>
</evidence>
<organism evidence="1">
    <name type="scientific">Pyricularia oryzae (strain Y34)</name>
    <name type="common">Rice blast fungus</name>
    <name type="synonym">Magnaporthe oryzae</name>
    <dbReference type="NCBI Taxonomy" id="1143189"/>
    <lineage>
        <taxon>Eukaryota</taxon>
        <taxon>Fungi</taxon>
        <taxon>Dikarya</taxon>
        <taxon>Ascomycota</taxon>
        <taxon>Pezizomycotina</taxon>
        <taxon>Sordariomycetes</taxon>
        <taxon>Sordariomycetidae</taxon>
        <taxon>Magnaporthales</taxon>
        <taxon>Pyriculariaceae</taxon>
        <taxon>Pyricularia</taxon>
    </lineage>
</organism>
<dbReference type="Proteomes" id="UP000011086">
    <property type="component" value="Unassembled WGS sequence"/>
</dbReference>